<organism evidence="13">
    <name type="scientific">Candidatus Moduliflexus flocculans</name>
    <dbReference type="NCBI Taxonomy" id="1499966"/>
    <lineage>
        <taxon>Bacteria</taxon>
        <taxon>Candidatus Moduliflexota</taxon>
        <taxon>Candidatus Moduliflexia</taxon>
        <taxon>Candidatus Moduliflexales</taxon>
        <taxon>Candidatus Moduliflexaceae</taxon>
    </lineage>
</organism>
<dbReference type="GO" id="GO:0005829">
    <property type="term" value="C:cytosol"/>
    <property type="evidence" value="ECO:0007669"/>
    <property type="project" value="TreeGrafter"/>
</dbReference>
<dbReference type="EMBL" id="DF820457">
    <property type="protein sequence ID" value="GAK51668.1"/>
    <property type="molecule type" value="Genomic_DNA"/>
</dbReference>
<feature type="binding site" evidence="10">
    <location>
        <position position="407"/>
    </location>
    <ligand>
        <name>substrate</name>
    </ligand>
</feature>
<dbReference type="HOGENOM" id="CLU_001859_1_3_0"/>
<comment type="similarity">
    <text evidence="2 12">Belongs to the glycosyl hydrolase 1 family.</text>
</comment>
<keyword evidence="6" id="KW-0119">Carbohydrate metabolism</keyword>
<evidence type="ECO:0000256" key="1">
    <source>
        <dbReference type="ARBA" id="ARBA00000448"/>
    </source>
</evidence>
<dbReference type="PANTHER" id="PTHR10353:SF36">
    <property type="entry name" value="LP05116P"/>
    <property type="match status" value="1"/>
</dbReference>
<evidence type="ECO:0000256" key="7">
    <source>
        <dbReference type="ARBA" id="ARBA00023295"/>
    </source>
</evidence>
<dbReference type="FunFam" id="3.20.20.80:FF:000004">
    <property type="entry name" value="Beta-glucosidase 6-phospho-beta-glucosidase"/>
    <property type="match status" value="1"/>
</dbReference>
<dbReference type="Pfam" id="PF00232">
    <property type="entry name" value="Glyco_hydro_1"/>
    <property type="match status" value="1"/>
</dbReference>
<dbReference type="SUPFAM" id="SSF51445">
    <property type="entry name" value="(Trans)glycosidases"/>
    <property type="match status" value="1"/>
</dbReference>
<feature type="binding site" evidence="10">
    <location>
        <position position="118"/>
    </location>
    <ligand>
        <name>substrate</name>
    </ligand>
</feature>
<dbReference type="InterPro" id="IPR017736">
    <property type="entry name" value="Glyco_hydro_1_beta-glucosidase"/>
</dbReference>
<name>A0A081BMQ2_9BACT</name>
<evidence type="ECO:0000256" key="2">
    <source>
        <dbReference type="ARBA" id="ARBA00010838"/>
    </source>
</evidence>
<dbReference type="InterPro" id="IPR018120">
    <property type="entry name" value="Glyco_hydro_1_AS"/>
</dbReference>
<feature type="binding site" evidence="10">
    <location>
        <position position="162"/>
    </location>
    <ligand>
        <name>substrate</name>
    </ligand>
</feature>
<sequence length="458" mass="52342">MSFPKDFAWGAATAAYQIEGAAFEDGKKWSVWDMFCRKSGAVFNGYTGDVACDHYHRYREDVAIMKEIGLRAYRMSIAWARVLPDGVGAVNQKGIDFYRRLVDELLAANITPYVTLFHWDYPYELYCKGGWLNPDSPKWFTEYTNVVIDALSDGVKHWMTFNEPMCFVGLGHQHGVHAPGDQLGFAQVLRAAHHVLLSHGSAVQAIRARSKQPCQVGFAPLGRICIPASNSAADSAAARRNMFSVFDKTLWHNTWWMDPVYLGHYPEDGVRLFGAEMPEIGSDDMNTICQPLDFFGFNNYQSEIIRATADGGTERVALPEGSRQTAFFDRSSYWSVTPEGLYWGPKFFYERYKLPIIVTENGMSNIDWISLDGKVHDPIRIDFLQRYLLEFEKAINDGVEARGYFLWSIMDNFEWAEAYRQRFGIVYVDYPTQQRILKDSAYWYKHVIATNGASLHQI</sequence>
<gene>
    <name evidence="13" type="ORF">U14_02913</name>
</gene>
<dbReference type="InterPro" id="IPR033132">
    <property type="entry name" value="GH_1_N_CS"/>
</dbReference>
<keyword evidence="7 12" id="KW-0326">Glycosidase</keyword>
<evidence type="ECO:0000256" key="6">
    <source>
        <dbReference type="ARBA" id="ARBA00023277"/>
    </source>
</evidence>
<feature type="binding site" evidence="10">
    <location>
        <position position="17"/>
    </location>
    <ligand>
        <name>substrate</name>
    </ligand>
</feature>
<dbReference type="Gene3D" id="3.20.20.80">
    <property type="entry name" value="Glycosidases"/>
    <property type="match status" value="1"/>
</dbReference>
<feature type="binding site" evidence="10">
    <location>
        <position position="300"/>
    </location>
    <ligand>
        <name>substrate</name>
    </ligand>
</feature>
<evidence type="ECO:0000256" key="10">
    <source>
        <dbReference type="PIRSR" id="PIRSR617736-2"/>
    </source>
</evidence>
<comment type="catalytic activity">
    <reaction evidence="1 12">
        <text>Hydrolysis of terminal, non-reducing beta-D-glucosyl residues with release of beta-D-glucose.</text>
        <dbReference type="EC" id="3.2.1.21"/>
    </reaction>
</comment>
<keyword evidence="5" id="KW-0136">Cellulose degradation</keyword>
<keyword evidence="14" id="KW-1185">Reference proteome</keyword>
<evidence type="ECO:0000256" key="3">
    <source>
        <dbReference type="ARBA" id="ARBA00012744"/>
    </source>
</evidence>
<dbReference type="InterPro" id="IPR017853">
    <property type="entry name" value="GH"/>
</dbReference>
<feature type="active site" description="Nucleophile" evidence="9 11">
    <location>
        <position position="360"/>
    </location>
</feature>
<evidence type="ECO:0000313" key="14">
    <source>
        <dbReference type="Proteomes" id="UP000030700"/>
    </source>
</evidence>
<accession>A0A081BMQ2</accession>
<dbReference type="InterPro" id="IPR001360">
    <property type="entry name" value="Glyco_hydro_1"/>
</dbReference>
<feature type="active site" description="Proton donor" evidence="9">
    <location>
        <position position="163"/>
    </location>
</feature>
<evidence type="ECO:0000256" key="11">
    <source>
        <dbReference type="PROSITE-ProRule" id="PRU10055"/>
    </source>
</evidence>
<dbReference type="PRINTS" id="PR00131">
    <property type="entry name" value="GLHYDRLASE1"/>
</dbReference>
<dbReference type="Proteomes" id="UP000030700">
    <property type="component" value="Unassembled WGS sequence"/>
</dbReference>
<dbReference type="AlphaFoldDB" id="A0A081BMQ2"/>
<evidence type="ECO:0000313" key="13">
    <source>
        <dbReference type="EMBL" id="GAK51668.1"/>
    </source>
</evidence>
<evidence type="ECO:0000256" key="5">
    <source>
        <dbReference type="ARBA" id="ARBA00023001"/>
    </source>
</evidence>
<dbReference type="GO" id="GO:0030245">
    <property type="term" value="P:cellulose catabolic process"/>
    <property type="evidence" value="ECO:0007669"/>
    <property type="project" value="UniProtKB-KW"/>
</dbReference>
<dbReference type="STRING" id="1499966.U14_02913"/>
<feature type="binding site" evidence="10">
    <location>
        <begin position="414"/>
        <end position="415"/>
    </location>
    <ligand>
        <name>substrate</name>
    </ligand>
</feature>
<evidence type="ECO:0000256" key="9">
    <source>
        <dbReference type="PIRSR" id="PIRSR617736-1"/>
    </source>
</evidence>
<evidence type="ECO:0000256" key="12">
    <source>
        <dbReference type="RuleBase" id="RU361175"/>
    </source>
</evidence>
<protein>
    <recommendedName>
        <fullName evidence="3 12">Beta-glucosidase</fullName>
        <ecNumber evidence="3 12">3.2.1.21</ecNumber>
    </recommendedName>
</protein>
<dbReference type="GO" id="GO:0008422">
    <property type="term" value="F:beta-glucosidase activity"/>
    <property type="evidence" value="ECO:0007669"/>
    <property type="project" value="UniProtKB-EC"/>
</dbReference>
<dbReference type="PANTHER" id="PTHR10353">
    <property type="entry name" value="GLYCOSYL HYDROLASE"/>
    <property type="match status" value="1"/>
</dbReference>
<keyword evidence="4 12" id="KW-0378">Hydrolase</keyword>
<keyword evidence="8" id="KW-0624">Polysaccharide degradation</keyword>
<dbReference type="EC" id="3.2.1.21" evidence="3 12"/>
<evidence type="ECO:0000256" key="4">
    <source>
        <dbReference type="ARBA" id="ARBA00022801"/>
    </source>
</evidence>
<reference evidence="13" key="1">
    <citation type="journal article" date="2015" name="PeerJ">
        <title>First genomic representation of candidate bacterial phylum KSB3 points to enhanced environmental sensing as a trigger of wastewater bulking.</title>
        <authorList>
            <person name="Sekiguchi Y."/>
            <person name="Ohashi A."/>
            <person name="Parks D.H."/>
            <person name="Yamauchi T."/>
            <person name="Tyson G.W."/>
            <person name="Hugenholtz P."/>
        </authorList>
    </citation>
    <scope>NUCLEOTIDE SEQUENCE [LARGE SCALE GENOMIC DNA]</scope>
</reference>
<dbReference type="NCBIfam" id="TIGR03356">
    <property type="entry name" value="BGL"/>
    <property type="match status" value="1"/>
</dbReference>
<dbReference type="PROSITE" id="PS00653">
    <property type="entry name" value="GLYCOSYL_HYDROL_F1_2"/>
    <property type="match status" value="1"/>
</dbReference>
<dbReference type="PROSITE" id="PS00572">
    <property type="entry name" value="GLYCOSYL_HYDROL_F1_1"/>
    <property type="match status" value="1"/>
</dbReference>
<proteinExistence type="inferred from homology"/>
<evidence type="ECO:0000256" key="8">
    <source>
        <dbReference type="ARBA" id="ARBA00023326"/>
    </source>
</evidence>